<dbReference type="InterPro" id="IPR001091">
    <property type="entry name" value="RM_Methyltransferase"/>
</dbReference>
<gene>
    <name evidence="5" type="primary">mboIIM</name>
    <name evidence="5" type="ORF">NCTC10643_01374</name>
</gene>
<feature type="domain" description="DNA methylase N-4/N-6" evidence="4">
    <location>
        <begin position="2"/>
        <end position="275"/>
    </location>
</feature>
<keyword evidence="1 5" id="KW-0489">Methyltransferase</keyword>
<organism evidence="5 6">
    <name type="scientific">Mannheimia haemolytica</name>
    <name type="common">Pasteurella haemolytica</name>
    <dbReference type="NCBI Taxonomy" id="75985"/>
    <lineage>
        <taxon>Bacteria</taxon>
        <taxon>Pseudomonadati</taxon>
        <taxon>Pseudomonadota</taxon>
        <taxon>Gammaproteobacteria</taxon>
        <taxon>Pasteurellales</taxon>
        <taxon>Pasteurellaceae</taxon>
        <taxon>Mannheimia</taxon>
    </lineage>
</organism>
<dbReference type="REBASE" id="289920">
    <property type="entry name" value="M.Mha10643ORF1374P"/>
</dbReference>
<dbReference type="AlphaFoldDB" id="A0A448TBP3"/>
<dbReference type="Pfam" id="PF01555">
    <property type="entry name" value="N6_N4_Mtase"/>
    <property type="match status" value="1"/>
</dbReference>
<dbReference type="EC" id="2.1.1.-" evidence="3"/>
<accession>A0A448TBP3</accession>
<dbReference type="EMBL" id="LR134495">
    <property type="protein sequence ID" value="VEI77386.1"/>
    <property type="molecule type" value="Genomic_DNA"/>
</dbReference>
<dbReference type="InterPro" id="IPR002941">
    <property type="entry name" value="DNA_methylase_N4/N6"/>
</dbReference>
<dbReference type="GO" id="GO:0032259">
    <property type="term" value="P:methylation"/>
    <property type="evidence" value="ECO:0007669"/>
    <property type="project" value="UniProtKB-KW"/>
</dbReference>
<evidence type="ECO:0000313" key="5">
    <source>
        <dbReference type="EMBL" id="VEI77386.1"/>
    </source>
</evidence>
<reference evidence="5" key="1">
    <citation type="submission" date="2018-12" db="EMBL/GenBank/DDBJ databases">
        <authorList>
            <consortium name="Pathogen Informatics"/>
        </authorList>
    </citation>
    <scope>NUCLEOTIDE SEQUENCE [LARGE SCALE GENOMIC DNA]</scope>
    <source>
        <strain evidence="5">NCTC10643</strain>
    </source>
</reference>
<evidence type="ECO:0000256" key="1">
    <source>
        <dbReference type="ARBA" id="ARBA00022603"/>
    </source>
</evidence>
<dbReference type="Gene3D" id="3.40.50.150">
    <property type="entry name" value="Vaccinia Virus protein VP39"/>
    <property type="match status" value="1"/>
</dbReference>
<dbReference type="GO" id="GO:0008170">
    <property type="term" value="F:N-methyltransferase activity"/>
    <property type="evidence" value="ECO:0007669"/>
    <property type="project" value="InterPro"/>
</dbReference>
<proteinExistence type="inferred from homology"/>
<name>A0A448TBP3_MANHA</name>
<dbReference type="SUPFAM" id="SSF53335">
    <property type="entry name" value="S-adenosyl-L-methionine-dependent methyltransferases"/>
    <property type="match status" value="1"/>
</dbReference>
<evidence type="ECO:0000313" key="6">
    <source>
        <dbReference type="Proteomes" id="UP000271188"/>
    </source>
</evidence>
<protein>
    <recommendedName>
        <fullName evidence="3">Methyltransferase</fullName>
        <ecNumber evidence="3">2.1.1.-</ecNumber>
    </recommendedName>
</protein>
<keyword evidence="2 5" id="KW-0808">Transferase</keyword>
<dbReference type="GO" id="GO:0003677">
    <property type="term" value="F:DNA binding"/>
    <property type="evidence" value="ECO:0007669"/>
    <property type="project" value="InterPro"/>
</dbReference>
<sequence>MMYPRLEILRELLAEDGSIWITLDDNESHYLKIMLDEIFGRKNFVANVVWQKKSSPSNDARWISDNHDHILCFAKNKEKWRPIKLERTEEQNSIYNKSDEFDGVDSDGNIYGRGTWFAGDMTVKTVNENSLYEITTPSGKKVKPAAGRAWVYSEEKFLELLADHRITFGKSGSNKPCIKRFLCEVEESKIVPKSVWLYEEVGENRNARQEVKKFNLEDPFSTPKPETLLQRILHLATIENDLVLDSFLGSGTTAAVAHKMNRRYIGIEIGEHAKTHVVPRLKKVIEGEQGGISKAVNWQGGGSFRFCELGEEVFDAFGSLNPNIRFDDLAAHIWYLENHFPLQKNSEKSPLVGTFNGKAYYLLYNGILGDKRPQSGNVLTRKLMTELPYFAEFIQQGVEIVIYGEACRLGEAQLAEKKITFKQIPYDVTAR</sequence>
<evidence type="ECO:0000256" key="2">
    <source>
        <dbReference type="ARBA" id="ARBA00022679"/>
    </source>
</evidence>
<dbReference type="PRINTS" id="PR00508">
    <property type="entry name" value="S21N4MTFRASE"/>
</dbReference>
<dbReference type="InterPro" id="IPR029063">
    <property type="entry name" value="SAM-dependent_MTases_sf"/>
</dbReference>
<dbReference type="Proteomes" id="UP000271188">
    <property type="component" value="Chromosome"/>
</dbReference>
<evidence type="ECO:0000256" key="3">
    <source>
        <dbReference type="RuleBase" id="RU362026"/>
    </source>
</evidence>
<evidence type="ECO:0000259" key="4">
    <source>
        <dbReference type="Pfam" id="PF01555"/>
    </source>
</evidence>
<comment type="similarity">
    <text evidence="3">Belongs to the N(4)/N(6)-methyltransferase family.</text>
</comment>